<dbReference type="OrthoDB" id="1304043at2759"/>
<dbReference type="Proteomes" id="UP000657918">
    <property type="component" value="Unassembled WGS sequence"/>
</dbReference>
<organism evidence="2 3">
    <name type="scientific">Salix dunnii</name>
    <dbReference type="NCBI Taxonomy" id="1413687"/>
    <lineage>
        <taxon>Eukaryota</taxon>
        <taxon>Viridiplantae</taxon>
        <taxon>Streptophyta</taxon>
        <taxon>Embryophyta</taxon>
        <taxon>Tracheophyta</taxon>
        <taxon>Spermatophyta</taxon>
        <taxon>Magnoliopsida</taxon>
        <taxon>eudicotyledons</taxon>
        <taxon>Gunneridae</taxon>
        <taxon>Pentapetalae</taxon>
        <taxon>rosids</taxon>
        <taxon>fabids</taxon>
        <taxon>Malpighiales</taxon>
        <taxon>Salicaceae</taxon>
        <taxon>Saliceae</taxon>
        <taxon>Salix</taxon>
    </lineage>
</organism>
<dbReference type="AlphaFoldDB" id="A0A835TKU6"/>
<evidence type="ECO:0000313" key="3">
    <source>
        <dbReference type="Proteomes" id="UP000657918"/>
    </source>
</evidence>
<accession>A0A835TKU6</accession>
<name>A0A835TKU6_9ROSI</name>
<evidence type="ECO:0000256" key="1">
    <source>
        <dbReference type="SAM" id="MobiDB-lite"/>
    </source>
</evidence>
<dbReference type="EMBL" id="JADGMS010000002">
    <property type="protein sequence ID" value="KAF9688293.1"/>
    <property type="molecule type" value="Genomic_DNA"/>
</dbReference>
<proteinExistence type="predicted"/>
<feature type="compositionally biased region" description="Basic and acidic residues" evidence="1">
    <location>
        <begin position="38"/>
        <end position="50"/>
    </location>
</feature>
<feature type="region of interest" description="Disordered" evidence="1">
    <location>
        <begin position="32"/>
        <end position="52"/>
    </location>
</feature>
<keyword evidence="3" id="KW-1185">Reference proteome</keyword>
<reference evidence="2 3" key="1">
    <citation type="submission" date="2020-10" db="EMBL/GenBank/DDBJ databases">
        <title>Plant Genome Project.</title>
        <authorList>
            <person name="Zhang R.-G."/>
        </authorList>
    </citation>
    <scope>NUCLEOTIDE SEQUENCE [LARGE SCALE GENOMIC DNA]</scope>
    <source>
        <strain evidence="2">FAFU-HL-1</strain>
        <tissue evidence="2">Leaf</tissue>
    </source>
</reference>
<protein>
    <submittedName>
        <fullName evidence="2">Uncharacterized protein</fullName>
    </submittedName>
</protein>
<comment type="caution">
    <text evidence="2">The sequence shown here is derived from an EMBL/GenBank/DDBJ whole genome shotgun (WGS) entry which is preliminary data.</text>
</comment>
<gene>
    <name evidence="2" type="ORF">SADUNF_Sadunf02G0182500</name>
</gene>
<sequence>MGNCLASSKIVSQNAKLEQQSEEDEVLIKQAATSLASSRRESPKQAERGKAKMVRLGLDEGVKFGKDGEMGETTTSKGGGTAVRIRVVVTREELKQILNFRKNIKNSSVEEIIGALRLRERRVDQVGTSSDRGVILSSSWKPVLDSIPEEH</sequence>
<evidence type="ECO:0000313" key="2">
    <source>
        <dbReference type="EMBL" id="KAF9688293.1"/>
    </source>
</evidence>